<dbReference type="Proteomes" id="UP000813461">
    <property type="component" value="Unassembled WGS sequence"/>
</dbReference>
<comment type="similarity">
    <text evidence="1">Belongs to the FAD-binding monooxygenase family.</text>
</comment>
<evidence type="ECO:0000313" key="2">
    <source>
        <dbReference type="EMBL" id="KAH7076280.1"/>
    </source>
</evidence>
<dbReference type="Pfam" id="PF13450">
    <property type="entry name" value="NAD_binding_8"/>
    <property type="match status" value="1"/>
</dbReference>
<keyword evidence="3" id="KW-1185">Reference proteome</keyword>
<dbReference type="Gene3D" id="3.50.50.60">
    <property type="entry name" value="FAD/NAD(P)-binding domain"/>
    <property type="match status" value="2"/>
</dbReference>
<dbReference type="SUPFAM" id="SSF51905">
    <property type="entry name" value="FAD/NAD(P)-binding domain"/>
    <property type="match status" value="3"/>
</dbReference>
<dbReference type="EMBL" id="JAGMVJ010000019">
    <property type="protein sequence ID" value="KAH7076280.1"/>
    <property type="molecule type" value="Genomic_DNA"/>
</dbReference>
<name>A0A8K0QZG3_9PLEO</name>
<proteinExistence type="inferred from homology"/>
<reference evidence="2" key="1">
    <citation type="journal article" date="2021" name="Nat. Commun.">
        <title>Genetic determinants of endophytism in the Arabidopsis root mycobiome.</title>
        <authorList>
            <person name="Mesny F."/>
            <person name="Miyauchi S."/>
            <person name="Thiergart T."/>
            <person name="Pickel B."/>
            <person name="Atanasova L."/>
            <person name="Karlsson M."/>
            <person name="Huettel B."/>
            <person name="Barry K.W."/>
            <person name="Haridas S."/>
            <person name="Chen C."/>
            <person name="Bauer D."/>
            <person name="Andreopoulos W."/>
            <person name="Pangilinan J."/>
            <person name="LaButti K."/>
            <person name="Riley R."/>
            <person name="Lipzen A."/>
            <person name="Clum A."/>
            <person name="Drula E."/>
            <person name="Henrissat B."/>
            <person name="Kohler A."/>
            <person name="Grigoriev I.V."/>
            <person name="Martin F.M."/>
            <person name="Hacquard S."/>
        </authorList>
    </citation>
    <scope>NUCLEOTIDE SEQUENCE</scope>
    <source>
        <strain evidence="2">MPI-SDFR-AT-0120</strain>
    </source>
</reference>
<dbReference type="AlphaFoldDB" id="A0A8K0QZG3"/>
<sequence>MLDFIIVGAGCGGLVLAAQLRRKCPTSTFTILEREAALGGTWYHNTYPGCAVDSPCVAYSMSFDPATTYRQWLPSQGEILQYLLYVADKYNINSRIKLSAEVLNAVWDDDAKLWAVTYQDRSSSQSFELQSKILISAIGQLVEPSYGGMKGLDCFKGAILHCNRWNNDISLDDKNIVVIGNGASATQVIPSIAPSFRETPKGETIRKQNMQKCHTYTKAVAPEKYWDLVLPEYEGRCKRVIGDFGYLESLHRENVELVQDSAVECEGSGVRTQSGQRYGADVIIFATGYKSSPFPQLSIRGRDNTLLSDKWASNTPKSHYKTIAVSDFPNFFTLYGPNAALPNYSAIYSFENNVDLILSTVKPILNGKAKVVEVNPSAEEEFMDELRTALGEFRVEGCMHVNRLGDNGSGEGKGKEIWWPWGYAKLWWTTRGWSRSAWRYA</sequence>
<evidence type="ECO:0000313" key="3">
    <source>
        <dbReference type="Proteomes" id="UP000813461"/>
    </source>
</evidence>
<organism evidence="2 3">
    <name type="scientific">Paraphoma chrysanthemicola</name>
    <dbReference type="NCBI Taxonomy" id="798071"/>
    <lineage>
        <taxon>Eukaryota</taxon>
        <taxon>Fungi</taxon>
        <taxon>Dikarya</taxon>
        <taxon>Ascomycota</taxon>
        <taxon>Pezizomycotina</taxon>
        <taxon>Dothideomycetes</taxon>
        <taxon>Pleosporomycetidae</taxon>
        <taxon>Pleosporales</taxon>
        <taxon>Pleosporineae</taxon>
        <taxon>Phaeosphaeriaceae</taxon>
        <taxon>Paraphoma</taxon>
    </lineage>
</organism>
<gene>
    <name evidence="2" type="ORF">FB567DRAFT_632536</name>
</gene>
<comment type="caution">
    <text evidence="2">The sequence shown here is derived from an EMBL/GenBank/DDBJ whole genome shotgun (WGS) entry which is preliminary data.</text>
</comment>
<dbReference type="InterPro" id="IPR036188">
    <property type="entry name" value="FAD/NAD-bd_sf"/>
</dbReference>
<dbReference type="PANTHER" id="PTHR42877:SF5">
    <property type="entry name" value="L-ORNITHINE N(5)-MONOOXYGENASE-RELATED"/>
    <property type="match status" value="1"/>
</dbReference>
<evidence type="ECO:0000256" key="1">
    <source>
        <dbReference type="ARBA" id="ARBA00010139"/>
    </source>
</evidence>
<evidence type="ECO:0008006" key="4">
    <source>
        <dbReference type="Google" id="ProtNLM"/>
    </source>
</evidence>
<dbReference type="InterPro" id="IPR051209">
    <property type="entry name" value="FAD-bind_Monooxygenase_sf"/>
</dbReference>
<dbReference type="OrthoDB" id="74360at2759"/>
<accession>A0A8K0QZG3</accession>
<protein>
    <recommendedName>
        <fullName evidence="4">FAD/NAD(P)-binding domain-containing protein</fullName>
    </recommendedName>
</protein>
<dbReference type="PANTHER" id="PTHR42877">
    <property type="entry name" value="L-ORNITHINE N(5)-MONOOXYGENASE-RELATED"/>
    <property type="match status" value="1"/>
</dbReference>